<dbReference type="SUPFAM" id="SSF75553">
    <property type="entry name" value="Smc hinge domain"/>
    <property type="match status" value="1"/>
</dbReference>
<gene>
    <name evidence="5" type="ORF">A1O9_11372</name>
</gene>
<feature type="coiled-coil region" evidence="2">
    <location>
        <begin position="721"/>
        <end position="762"/>
    </location>
</feature>
<dbReference type="Proteomes" id="UP000027920">
    <property type="component" value="Unassembled WGS sequence"/>
</dbReference>
<evidence type="ECO:0000313" key="6">
    <source>
        <dbReference type="Proteomes" id="UP000027920"/>
    </source>
</evidence>
<dbReference type="PANTHER" id="PTHR43977">
    <property type="entry name" value="STRUCTURAL MAINTENANCE OF CHROMOSOMES PROTEIN 3"/>
    <property type="match status" value="1"/>
</dbReference>
<dbReference type="OrthoDB" id="431497at2759"/>
<dbReference type="SUPFAM" id="SSF52540">
    <property type="entry name" value="P-loop containing nucleoside triphosphate hydrolases"/>
    <property type="match status" value="2"/>
</dbReference>
<dbReference type="PIRSF" id="PIRSF005719">
    <property type="entry name" value="SMC"/>
    <property type="match status" value="1"/>
</dbReference>
<dbReference type="GO" id="GO:0005694">
    <property type="term" value="C:chromosome"/>
    <property type="evidence" value="ECO:0007669"/>
    <property type="project" value="InterPro"/>
</dbReference>
<dbReference type="InterPro" id="IPR036277">
    <property type="entry name" value="SMC_hinge_sf"/>
</dbReference>
<evidence type="ECO:0000313" key="5">
    <source>
        <dbReference type="EMBL" id="KEF52530.1"/>
    </source>
</evidence>
<dbReference type="FunFam" id="3.40.50.300:FF:000370">
    <property type="entry name" value="Structural maintenance of chromosomes 3"/>
    <property type="match status" value="1"/>
</dbReference>
<dbReference type="GO" id="GO:0005524">
    <property type="term" value="F:ATP binding"/>
    <property type="evidence" value="ECO:0007669"/>
    <property type="project" value="InterPro"/>
</dbReference>
<evidence type="ECO:0000256" key="1">
    <source>
        <dbReference type="ARBA" id="ARBA00023054"/>
    </source>
</evidence>
<dbReference type="STRING" id="1182545.A0A072PAB1"/>
<feature type="coiled-coil region" evidence="2">
    <location>
        <begin position="920"/>
        <end position="957"/>
    </location>
</feature>
<feature type="region of interest" description="Disordered" evidence="3">
    <location>
        <begin position="990"/>
        <end position="1011"/>
    </location>
</feature>
<feature type="compositionally biased region" description="Basic and acidic residues" evidence="3">
    <location>
        <begin position="248"/>
        <end position="257"/>
    </location>
</feature>
<dbReference type="Gene3D" id="3.40.50.300">
    <property type="entry name" value="P-loop containing nucleotide triphosphate hydrolases"/>
    <property type="match status" value="2"/>
</dbReference>
<dbReference type="Gene3D" id="1.20.1060.20">
    <property type="match status" value="1"/>
</dbReference>
<keyword evidence="1 2" id="KW-0175">Coiled coil</keyword>
<reference evidence="5 6" key="1">
    <citation type="submission" date="2013-03" db="EMBL/GenBank/DDBJ databases">
        <title>The Genome Sequence of Exophiala aquamarina CBS 119918.</title>
        <authorList>
            <consortium name="The Broad Institute Genomics Platform"/>
            <person name="Cuomo C."/>
            <person name="de Hoog S."/>
            <person name="Gorbushina A."/>
            <person name="Walker B."/>
            <person name="Young S.K."/>
            <person name="Zeng Q."/>
            <person name="Gargeya S."/>
            <person name="Fitzgerald M."/>
            <person name="Haas B."/>
            <person name="Abouelleil A."/>
            <person name="Allen A.W."/>
            <person name="Alvarado L."/>
            <person name="Arachchi H.M."/>
            <person name="Berlin A.M."/>
            <person name="Chapman S.B."/>
            <person name="Gainer-Dewar J."/>
            <person name="Goldberg J."/>
            <person name="Griggs A."/>
            <person name="Gujja S."/>
            <person name="Hansen M."/>
            <person name="Howarth C."/>
            <person name="Imamovic A."/>
            <person name="Ireland A."/>
            <person name="Larimer J."/>
            <person name="McCowan C."/>
            <person name="Murphy C."/>
            <person name="Pearson M."/>
            <person name="Poon T.W."/>
            <person name="Priest M."/>
            <person name="Roberts A."/>
            <person name="Saif S."/>
            <person name="Shea T."/>
            <person name="Sisk P."/>
            <person name="Sykes S."/>
            <person name="Wortman J."/>
            <person name="Nusbaum C."/>
            <person name="Birren B."/>
        </authorList>
    </citation>
    <scope>NUCLEOTIDE SEQUENCE [LARGE SCALE GENOMIC DNA]</scope>
    <source>
        <strain evidence="5 6">CBS 119918</strain>
    </source>
</reference>
<dbReference type="GeneID" id="25286271"/>
<feature type="coiled-coil region" evidence="2">
    <location>
        <begin position="131"/>
        <end position="168"/>
    </location>
</feature>
<dbReference type="Pfam" id="PF02463">
    <property type="entry name" value="SMC_N"/>
    <property type="match status" value="1"/>
</dbReference>
<evidence type="ECO:0000259" key="4">
    <source>
        <dbReference type="SMART" id="SM00968"/>
    </source>
</evidence>
<feature type="domain" description="SMC hinge" evidence="4">
    <location>
        <begin position="464"/>
        <end position="575"/>
    </location>
</feature>
<dbReference type="InterPro" id="IPR003395">
    <property type="entry name" value="RecF/RecN/SMC_N"/>
</dbReference>
<sequence>MGREERQALIHEGSGSAVMSAYVEVVFDNSDGRFPTGNDELILRRTIGLKKDEYSLDRKIATKQDVMQLLENAGFSRANPYYIVPQGRITRLTNMKDSERLDVLKSVAGTQQFVAKKEESQKIMSETNNKLAAIDQTFEQIHERLAELEEEQDELRNFQDQDREKRALEYTLFHREQEEINKALAGLDDRRAGGIDDADENRERYAEGEEELVGITQQIQLLNQQIHAARLEKRQYEDEKREKAKSRAQVELEERNMSHGQAASQRSKEIRDKELQNVRAQIRQIEKELKSVIPQFEAQLAKESSVKSRLDDAEANLQRLYSKQGRTSRFKTKKDRDSWLRTQIDEAFESLSRFKATRMQTSEGIVNDQKLISQLEKEIQELQGQVGGPDESIDREIQAANERKEALMDERKLLWRREAQLDSEYAAAQDDLRKAERNLSHMMDGNTSRGLEAIRRIKQQYNLEGCYGTLAELIDVPQHHTAIEVTAGASLFHYVVDNDETASRVMEILNTERAGRITFMPLNRLKPKMANFPNAQDARPLMSLINYDPKFEKAVQQVFGKAIIAQNLSIAAQYARTHGLTAVTPEGDRSDKKGALTGGYHDVRASRLKATKAVTSAREKFEEIRAESNENKRKIEKIDQTITISVGDVQKLEQKKNQSQGYQRLQRQELRNQVDMLQRKKDDLDAKKKQEATIASNVKALSDQQTAYQSELSSDFKKALTAAEESQLENLTASIQALRLEYNDLSASRADIETKKANLEVRLNSSLRPQLAALETDEGDSETTTSTTLRIKRAELARLTEDLGSIQRNLNNLDERLETSASEVAELEAQAAETRRQQEELAKAIERHQRRLEKSVQKKAALLASKQEVLENIRELGAIPEESRTKYRSMDSNTIVKRLQKVKESLKKYSSVNKHAFEHYRKSTKQREELDARRKDLEAAKTSIQNLIEVLDQRKDEAIERTFKQVSKAFAEVFHKLVPAGRGRLIIQRKTDARQADDEESDEEPVNKRSVENYTGVGISVSFNSKHDDQQRIQQLSGGQKSLCSLALIFAIQATDPAPFYIFDEIDANLDAQYRTAVADHLMYLANKVDEEEVTGDDRPSSGQFICTTFRPEMLRVADKVYGVTFANNVSSIRVESIENALDFVESQTQ</sequence>
<dbReference type="VEuPathDB" id="FungiDB:A1O9_11372"/>
<dbReference type="GO" id="GO:0016887">
    <property type="term" value="F:ATP hydrolysis activity"/>
    <property type="evidence" value="ECO:0007669"/>
    <property type="project" value="InterPro"/>
</dbReference>
<dbReference type="InterPro" id="IPR024704">
    <property type="entry name" value="SMC"/>
</dbReference>
<dbReference type="InterPro" id="IPR027417">
    <property type="entry name" value="P-loop_NTPase"/>
</dbReference>
<dbReference type="EMBL" id="AMGV01000017">
    <property type="protein sequence ID" value="KEF52530.1"/>
    <property type="molecule type" value="Genomic_DNA"/>
</dbReference>
<keyword evidence="6" id="KW-1185">Reference proteome</keyword>
<name>A0A072PAB1_9EURO</name>
<accession>A0A072PAB1</accession>
<dbReference type="GO" id="GO:0051276">
    <property type="term" value="P:chromosome organization"/>
    <property type="evidence" value="ECO:0007669"/>
    <property type="project" value="InterPro"/>
</dbReference>
<protein>
    <submittedName>
        <fullName evidence="5">Structural maintenance-chromosome 3 (Chondroitin sulfate proteoglycan 6)</fullName>
    </submittedName>
</protein>
<proteinExistence type="predicted"/>
<dbReference type="Gene3D" id="3.30.70.1620">
    <property type="match status" value="1"/>
</dbReference>
<feature type="coiled-coil region" evidence="2">
    <location>
        <begin position="365"/>
        <end position="438"/>
    </location>
</feature>
<dbReference type="AlphaFoldDB" id="A0A072PAB1"/>
<feature type="compositionally biased region" description="Basic and acidic residues" evidence="3">
    <location>
        <begin position="233"/>
        <end position="242"/>
    </location>
</feature>
<dbReference type="InterPro" id="IPR010935">
    <property type="entry name" value="SMC_hinge"/>
</dbReference>
<comment type="caution">
    <text evidence="5">The sequence shown here is derived from an EMBL/GenBank/DDBJ whole genome shotgun (WGS) entry which is preliminary data.</text>
</comment>
<dbReference type="GO" id="GO:0007059">
    <property type="term" value="P:chromosome segregation"/>
    <property type="evidence" value="ECO:0007669"/>
    <property type="project" value="UniProtKB-ARBA"/>
</dbReference>
<evidence type="ECO:0000256" key="3">
    <source>
        <dbReference type="SAM" id="MobiDB-lite"/>
    </source>
</evidence>
<evidence type="ECO:0000256" key="2">
    <source>
        <dbReference type="SAM" id="Coils"/>
    </source>
</evidence>
<organism evidence="5 6">
    <name type="scientific">Exophiala aquamarina CBS 119918</name>
    <dbReference type="NCBI Taxonomy" id="1182545"/>
    <lineage>
        <taxon>Eukaryota</taxon>
        <taxon>Fungi</taxon>
        <taxon>Dikarya</taxon>
        <taxon>Ascomycota</taxon>
        <taxon>Pezizomycotina</taxon>
        <taxon>Eurotiomycetes</taxon>
        <taxon>Chaetothyriomycetidae</taxon>
        <taxon>Chaetothyriales</taxon>
        <taxon>Herpotrichiellaceae</taxon>
        <taxon>Exophiala</taxon>
    </lineage>
</organism>
<dbReference type="RefSeq" id="XP_013255120.1">
    <property type="nucleotide sequence ID" value="XM_013399666.1"/>
</dbReference>
<dbReference type="HOGENOM" id="CLU_001042_5_0_1"/>
<dbReference type="SMART" id="SM00968">
    <property type="entry name" value="SMC_hinge"/>
    <property type="match status" value="1"/>
</dbReference>
<feature type="coiled-coil region" evidence="2">
    <location>
        <begin position="789"/>
        <end position="858"/>
    </location>
</feature>
<dbReference type="Pfam" id="PF06470">
    <property type="entry name" value="SMC_hinge"/>
    <property type="match status" value="1"/>
</dbReference>
<feature type="region of interest" description="Disordered" evidence="3">
    <location>
        <begin position="233"/>
        <end position="269"/>
    </location>
</feature>